<evidence type="ECO:0000256" key="1">
    <source>
        <dbReference type="SAM" id="Phobius"/>
    </source>
</evidence>
<comment type="caution">
    <text evidence="2">The sequence shown here is derived from an EMBL/GenBank/DDBJ whole genome shotgun (WGS) entry which is preliminary data.</text>
</comment>
<keyword evidence="1" id="KW-0472">Membrane</keyword>
<reference evidence="3" key="1">
    <citation type="journal article" date="2020" name="Nat. Commun.">
        <title>Genome sequence of the cluster root forming white lupin.</title>
        <authorList>
            <person name="Hufnagel B."/>
            <person name="Marques A."/>
            <person name="Soriano A."/>
            <person name="Marques L."/>
            <person name="Divol F."/>
            <person name="Doumas P."/>
            <person name="Sallet E."/>
            <person name="Mancinotti D."/>
            <person name="Carrere S."/>
            <person name="Marande W."/>
            <person name="Arribat S."/>
            <person name="Keller J."/>
            <person name="Huneau C."/>
            <person name="Blein T."/>
            <person name="Aime D."/>
            <person name="Laguerre M."/>
            <person name="Taylor J."/>
            <person name="Schubert V."/>
            <person name="Nelson M."/>
            <person name="Geu-Flores F."/>
            <person name="Crespi M."/>
            <person name="Gallardo-Guerrero K."/>
            <person name="Delaux P.-M."/>
            <person name="Salse J."/>
            <person name="Berges H."/>
            <person name="Guyot R."/>
            <person name="Gouzy J."/>
            <person name="Peret B."/>
        </authorList>
    </citation>
    <scope>NUCLEOTIDE SEQUENCE [LARGE SCALE GENOMIC DNA]</scope>
    <source>
        <strain evidence="3">cv. Amiga</strain>
    </source>
</reference>
<accession>A0A6A4QJI4</accession>
<sequence>MYILIILLLVSSKCNKQTRPSFEKLPTSICSLLDSVFLFLIVIILSLLFFLLV</sequence>
<organism evidence="2 3">
    <name type="scientific">Lupinus albus</name>
    <name type="common">White lupine</name>
    <name type="synonym">Lupinus termis</name>
    <dbReference type="NCBI Taxonomy" id="3870"/>
    <lineage>
        <taxon>Eukaryota</taxon>
        <taxon>Viridiplantae</taxon>
        <taxon>Streptophyta</taxon>
        <taxon>Embryophyta</taxon>
        <taxon>Tracheophyta</taxon>
        <taxon>Spermatophyta</taxon>
        <taxon>Magnoliopsida</taxon>
        <taxon>eudicotyledons</taxon>
        <taxon>Gunneridae</taxon>
        <taxon>Pentapetalae</taxon>
        <taxon>rosids</taxon>
        <taxon>fabids</taxon>
        <taxon>Fabales</taxon>
        <taxon>Fabaceae</taxon>
        <taxon>Papilionoideae</taxon>
        <taxon>50 kb inversion clade</taxon>
        <taxon>genistoids sensu lato</taxon>
        <taxon>core genistoids</taxon>
        <taxon>Genisteae</taxon>
        <taxon>Lupinus</taxon>
    </lineage>
</organism>
<dbReference type="AlphaFoldDB" id="A0A6A4QJI4"/>
<evidence type="ECO:0000313" key="3">
    <source>
        <dbReference type="Proteomes" id="UP000447434"/>
    </source>
</evidence>
<gene>
    <name evidence="2" type="ORF">Lalb_Chr05g0216681</name>
</gene>
<dbReference type="EMBL" id="WOCE01000005">
    <property type="protein sequence ID" value="KAE9613364.1"/>
    <property type="molecule type" value="Genomic_DNA"/>
</dbReference>
<keyword evidence="1" id="KW-1133">Transmembrane helix</keyword>
<dbReference type="Proteomes" id="UP000447434">
    <property type="component" value="Chromosome 5"/>
</dbReference>
<evidence type="ECO:0000313" key="2">
    <source>
        <dbReference type="EMBL" id="KAE9613364.1"/>
    </source>
</evidence>
<protein>
    <submittedName>
        <fullName evidence="2">Uncharacterized protein</fullName>
    </submittedName>
</protein>
<keyword evidence="3" id="KW-1185">Reference proteome</keyword>
<name>A0A6A4QJI4_LUPAL</name>
<keyword evidence="1" id="KW-0812">Transmembrane</keyword>
<proteinExistence type="predicted"/>
<feature type="transmembrane region" description="Helical" evidence="1">
    <location>
        <begin position="32"/>
        <end position="52"/>
    </location>
</feature>